<evidence type="ECO:0000256" key="1">
    <source>
        <dbReference type="SAM" id="SignalP"/>
    </source>
</evidence>
<feature type="signal peptide" evidence="1">
    <location>
        <begin position="1"/>
        <end position="20"/>
    </location>
</feature>
<evidence type="ECO:0000313" key="4">
    <source>
        <dbReference type="Proteomes" id="UP000192907"/>
    </source>
</evidence>
<gene>
    <name evidence="3" type="ORF">SAMN06296036_10352</name>
</gene>
<dbReference type="RefSeq" id="WP_132316285.1">
    <property type="nucleotide sequence ID" value="NZ_FWZT01000003.1"/>
</dbReference>
<dbReference type="InterPro" id="IPR014044">
    <property type="entry name" value="CAP_dom"/>
</dbReference>
<organism evidence="3 4">
    <name type="scientific">Pseudobacteriovorax antillogorgiicola</name>
    <dbReference type="NCBI Taxonomy" id="1513793"/>
    <lineage>
        <taxon>Bacteria</taxon>
        <taxon>Pseudomonadati</taxon>
        <taxon>Bdellovibrionota</taxon>
        <taxon>Oligoflexia</taxon>
        <taxon>Oligoflexales</taxon>
        <taxon>Pseudobacteriovoracaceae</taxon>
        <taxon>Pseudobacteriovorax</taxon>
    </lineage>
</organism>
<reference evidence="4" key="1">
    <citation type="submission" date="2017-04" db="EMBL/GenBank/DDBJ databases">
        <authorList>
            <person name="Varghese N."/>
            <person name="Submissions S."/>
        </authorList>
    </citation>
    <scope>NUCLEOTIDE SEQUENCE [LARGE SCALE GENOMIC DNA]</scope>
    <source>
        <strain evidence="4">RKEM611</strain>
    </source>
</reference>
<dbReference type="PANTHER" id="PTHR31157:SF1">
    <property type="entry name" value="SCP DOMAIN-CONTAINING PROTEIN"/>
    <property type="match status" value="1"/>
</dbReference>
<feature type="chain" id="PRO_5013119714" evidence="1">
    <location>
        <begin position="21"/>
        <end position="179"/>
    </location>
</feature>
<sequence length="179" mass="19652">MKPYLTLTLLSLIVACGSNNGPSNDEAPDGTAPQADLVESKNCESVTCQAEAEVLRALNQKRTELGLAPLSWSEELSYGARVWSDQQASASQISHDGFPERRLHSIQSMYPDFEEFLSAENVAMTYSSSAEGLAIGQQFFQMWWNSKGHQQNMLGNHSSIGVGIVAKGNGYYGTQLFFY</sequence>
<dbReference type="Proteomes" id="UP000192907">
    <property type="component" value="Unassembled WGS sequence"/>
</dbReference>
<dbReference type="EMBL" id="FWZT01000003">
    <property type="protein sequence ID" value="SME99911.1"/>
    <property type="molecule type" value="Genomic_DNA"/>
</dbReference>
<keyword evidence="4" id="KW-1185">Reference proteome</keyword>
<dbReference type="SUPFAM" id="SSF55797">
    <property type="entry name" value="PR-1-like"/>
    <property type="match status" value="1"/>
</dbReference>
<dbReference type="PROSITE" id="PS51257">
    <property type="entry name" value="PROKAR_LIPOPROTEIN"/>
    <property type="match status" value="1"/>
</dbReference>
<dbReference type="CDD" id="cd05379">
    <property type="entry name" value="CAP_bacterial"/>
    <property type="match status" value="1"/>
</dbReference>
<accession>A0A1Y6B9D4</accession>
<evidence type="ECO:0000259" key="2">
    <source>
        <dbReference type="Pfam" id="PF00188"/>
    </source>
</evidence>
<dbReference type="STRING" id="1513793.SAMN06296036_10352"/>
<dbReference type="Pfam" id="PF00188">
    <property type="entry name" value="CAP"/>
    <property type="match status" value="1"/>
</dbReference>
<dbReference type="OrthoDB" id="9811255at2"/>
<proteinExistence type="predicted"/>
<evidence type="ECO:0000313" key="3">
    <source>
        <dbReference type="EMBL" id="SME99911.1"/>
    </source>
</evidence>
<protein>
    <submittedName>
        <fullName evidence="3">Cysteine-rich secretory protein family protein</fullName>
    </submittedName>
</protein>
<dbReference type="AlphaFoldDB" id="A0A1Y6B9D4"/>
<keyword evidence="1" id="KW-0732">Signal</keyword>
<feature type="domain" description="SCP" evidence="2">
    <location>
        <begin position="55"/>
        <end position="176"/>
    </location>
</feature>
<dbReference type="Gene3D" id="3.40.33.10">
    <property type="entry name" value="CAP"/>
    <property type="match status" value="1"/>
</dbReference>
<dbReference type="PANTHER" id="PTHR31157">
    <property type="entry name" value="SCP DOMAIN-CONTAINING PROTEIN"/>
    <property type="match status" value="1"/>
</dbReference>
<dbReference type="InterPro" id="IPR035940">
    <property type="entry name" value="CAP_sf"/>
</dbReference>
<name>A0A1Y6B9D4_9BACT</name>